<dbReference type="Pfam" id="PF02866">
    <property type="entry name" value="Ldh_1_C"/>
    <property type="match status" value="1"/>
</dbReference>
<dbReference type="InterPro" id="IPR036291">
    <property type="entry name" value="NAD(P)-bd_dom_sf"/>
</dbReference>
<sequence>MLMALDPNVKELCVFDLTVAAVPAAGVAADLGHLERKSEVKGYVLDVDAKPVENLQECLTGCDLVLIPAGMPRKPGMTRDDLFKVNADIAKKLVEACAKFCPEAMLGLIVNPVNSIVPAMAELYKKKGLDPMKIVGITTLDVVRANKFCGEIAGKNPNYINVGCRWLEAMLARPSFPSSRKTRRPAWALGATLLAVLVGKQLDAFCGLRPAPAARSEVTQLGAQKSSSSISGIQAEEKFDGILDEIEEAALVQELEKGEVEEEEEDSLKWVKETFGWVLVADVFIVIALSLWLVAGAALKQFFGFEPVIAAFMMYWDPYFQSIIGILFGARITGLIVQWLEWRQIELSAAGDVMIPQVAKTIASEKIPDLDKHVQDAGTDVVNAKNGKGSATLSMAYAGARLGKSILAGLMGKKRIECAYVKSDITDLPYFASKVQFGEKGVTKVLPLGELSDYEKTRLEEVKTQLKTEIDTGMKYAEDADCLEPTKPPASAPARLRLKLIHGGDRPLSEPLQHLVTTPVRTRGQRRFGQPFNPRHRARSDALKLVIPIGQHPSIQDFRYEMRSDFLPELSHFEDAIPSASRIWAKDDSGDDLPIGLFEGQWDSAYLFTTFVQILIEEVLGYHTILSEEDGISGASAHFALAGCLNWNSAQSNEDRKCDLNETRMHVVVDGWMSNWPSEAAYIAKYPHLVPEDLGSMGYDGVEGIYVTHDIMSEAYESEGLALNFYLSYNQTHHDAKQYFDGIANVNSSRLQWCNNTNLFNRDHMENYLRWTGDSEGLVQMEDGRHVAKCLNGLFWLSPACRADASSCIPVLTAGSGWGHRDIMQWATAYAMPLSLGVAKTFSDEVSMVKDGRFVFYWYEPDAAFALLSPSSVIFPRHSAQQWAQGDRRTAPKAAYVNKACSRNLQYKAPKVKDFLSKISFDLQEAQRLLSLTQGGMSFYNVSCQWIRENRNRWADWVSGATSCSAGYGLAAMTGAFLSSRDGAFICKECPAGRFSERFTDGVGSAYRCTICQEGTSQSKAGATQCDACAKGTYTSVRGQTGCEVCSFGSYQSDEGQTGCLSCPEDRTTLFLAAQKLQDCVCRAESIEHDGICVECSQGLTCPRGSTVQLLLDGESELYEEVPMVEQGYHSTLEAPLDIYKCIGHCPGGRPGTCDAGRIGVTCGNCPKYEFIQDERCRPCRPVHSALWVLACPLIFILIICSYYMSNKEHGVRATAASCIFQLFGLILVFCEIIAVVQSVAVEWPKGLAVALSYFEVFGLSFESLGLGSLAGTSLRSYVAQSFFFPILVAGCFVVQGLTQIIPFPKRFLHLKWTKTATCNMLGHLLQEAYIMMSNIAFIPFSCFTHPNGSESLLTATNILCGSAEHRNMQVFGAILGLLCMVFLALCSYAALKAPAWSDSPVRMSCIRFLIDRFRPDVWWYGIILLVRGPLLSIPAIVAANLPGLQMTGLMGIMLISVLIQVRFLPWNAPLANVADAASCSLLLILLSIGIARLPAPVGKWGNGVLDISGIVVALLILAVWVVVVLAVAILVFRKAILKREETRIINLGKLARSRDVLLILEDISSHVNGWSSAQMQRVDDAINQLCVYDYQVLCTSLMLLSVEVGIGGRSSLGSTSMRIRGVSTKAQKLRQTMSRLSQVERDSEAPRAEAPKNWRVRPGE</sequence>
<dbReference type="PANTHER" id="PTHR11540:SF16">
    <property type="entry name" value="MALATE DEHYDROGENASE, MITOCHONDRIAL"/>
    <property type="match status" value="1"/>
</dbReference>
<proteinExistence type="predicted"/>
<feature type="transmembrane region" description="Helical" evidence="6">
    <location>
        <begin position="1444"/>
        <end position="1465"/>
    </location>
</feature>
<dbReference type="GO" id="GO:0030060">
    <property type="term" value="F:L-malate dehydrogenase (NAD+) activity"/>
    <property type="evidence" value="ECO:0007669"/>
    <property type="project" value="UniProtKB-EC"/>
</dbReference>
<dbReference type="Gene3D" id="3.40.50.720">
    <property type="entry name" value="NAD(P)-binding Rossmann-like Domain"/>
    <property type="match status" value="1"/>
</dbReference>
<evidence type="ECO:0000259" key="8">
    <source>
        <dbReference type="Pfam" id="PF02866"/>
    </source>
</evidence>
<dbReference type="Gene3D" id="3.40.190.10">
    <property type="entry name" value="Periplasmic binding protein-like II"/>
    <property type="match status" value="1"/>
</dbReference>
<evidence type="ECO:0000256" key="5">
    <source>
        <dbReference type="SAM" id="MobiDB-lite"/>
    </source>
</evidence>
<evidence type="ECO:0000256" key="1">
    <source>
        <dbReference type="ARBA" id="ARBA00012995"/>
    </source>
</evidence>
<keyword evidence="6" id="KW-0812">Transmembrane</keyword>
<dbReference type="EC" id="1.1.1.37" evidence="1"/>
<reference evidence="10" key="1">
    <citation type="submission" date="2022-10" db="EMBL/GenBank/DDBJ databases">
        <authorList>
            <person name="Chen Y."/>
            <person name="Dougan E. K."/>
            <person name="Chan C."/>
            <person name="Rhodes N."/>
            <person name="Thang M."/>
        </authorList>
    </citation>
    <scope>NUCLEOTIDE SEQUENCE</scope>
</reference>
<dbReference type="Gene3D" id="3.40.190.100">
    <property type="entry name" value="Glycine betaine-binding periplasmic protein, domain 2"/>
    <property type="match status" value="1"/>
</dbReference>
<name>A0A9P1D8Y8_9DINO</name>
<evidence type="ECO:0000313" key="11">
    <source>
        <dbReference type="EMBL" id="CAL4792024.1"/>
    </source>
</evidence>
<evidence type="ECO:0000256" key="6">
    <source>
        <dbReference type="SAM" id="Phobius"/>
    </source>
</evidence>
<dbReference type="InterPro" id="IPR011641">
    <property type="entry name" value="Tyr-kin_ephrin_A/B_rcpt-like"/>
</dbReference>
<dbReference type="SUPFAM" id="SSF56327">
    <property type="entry name" value="LDH C-terminal domain-like"/>
    <property type="match status" value="1"/>
</dbReference>
<evidence type="ECO:0000256" key="4">
    <source>
        <dbReference type="ARBA" id="ARBA00023027"/>
    </source>
</evidence>
<keyword evidence="3" id="KW-0560">Oxidoreductase</keyword>
<feature type="transmembrane region" description="Helical" evidence="6">
    <location>
        <begin position="1247"/>
        <end position="1271"/>
    </location>
</feature>
<dbReference type="EMBL" id="CAMXCT010003480">
    <property type="protein sequence ID" value="CAI4004712.1"/>
    <property type="molecule type" value="Genomic_DNA"/>
</dbReference>
<dbReference type="InterPro" id="IPR015955">
    <property type="entry name" value="Lactate_DH/Glyco_Ohase_4_C"/>
</dbReference>
<feature type="transmembrane region" description="Helical" evidence="6">
    <location>
        <begin position="1186"/>
        <end position="1205"/>
    </location>
</feature>
<feature type="transmembrane region" description="Helical" evidence="6">
    <location>
        <begin position="275"/>
        <end position="299"/>
    </location>
</feature>
<dbReference type="Gene3D" id="2.10.50.10">
    <property type="entry name" value="Tumor Necrosis Factor Receptor, subunit A, domain 2"/>
    <property type="match status" value="2"/>
</dbReference>
<dbReference type="Pfam" id="PF07699">
    <property type="entry name" value="Ephrin_rec_like"/>
    <property type="match status" value="1"/>
</dbReference>
<accession>A0A9P1D8Y8</accession>
<dbReference type="OrthoDB" id="448730at2759"/>
<evidence type="ECO:0000256" key="3">
    <source>
        <dbReference type="ARBA" id="ARBA00023002"/>
    </source>
</evidence>
<dbReference type="SMART" id="SM01411">
    <property type="entry name" value="Ephrin_rec_like"/>
    <property type="match status" value="2"/>
</dbReference>
<evidence type="ECO:0000259" key="7">
    <source>
        <dbReference type="Pfam" id="PF00056"/>
    </source>
</evidence>
<keyword evidence="2" id="KW-0816">Tricarboxylic acid cycle</keyword>
<feature type="transmembrane region" description="Helical" evidence="6">
    <location>
        <begin position="1477"/>
        <end position="1496"/>
    </location>
</feature>
<protein>
    <recommendedName>
        <fullName evidence="1">malate dehydrogenase</fullName>
        <ecNumber evidence="1">1.1.1.37</ecNumber>
    </recommendedName>
</protein>
<feature type="transmembrane region" description="Helical" evidence="6">
    <location>
        <begin position="1508"/>
        <end position="1533"/>
    </location>
</feature>
<dbReference type="SUPFAM" id="SSF57184">
    <property type="entry name" value="Growth factor receptor domain"/>
    <property type="match status" value="1"/>
</dbReference>
<feature type="transmembrane region" description="Helical" evidence="6">
    <location>
        <begin position="1371"/>
        <end position="1392"/>
    </location>
</feature>
<keyword evidence="12" id="KW-1185">Reference proteome</keyword>
<dbReference type="Pfam" id="PF00056">
    <property type="entry name" value="Ldh_1_N"/>
    <property type="match status" value="1"/>
</dbReference>
<gene>
    <name evidence="10" type="ORF">C1SCF055_LOCUS30485</name>
</gene>
<evidence type="ECO:0000313" key="10">
    <source>
        <dbReference type="EMBL" id="CAI4004712.1"/>
    </source>
</evidence>
<feature type="transmembrane region" description="Helical" evidence="6">
    <location>
        <begin position="319"/>
        <end position="340"/>
    </location>
</feature>
<organism evidence="10">
    <name type="scientific">Cladocopium goreaui</name>
    <dbReference type="NCBI Taxonomy" id="2562237"/>
    <lineage>
        <taxon>Eukaryota</taxon>
        <taxon>Sar</taxon>
        <taxon>Alveolata</taxon>
        <taxon>Dinophyceae</taxon>
        <taxon>Suessiales</taxon>
        <taxon>Symbiodiniaceae</taxon>
        <taxon>Cladocopium</taxon>
    </lineage>
</organism>
<feature type="domain" description="Lactate/malate dehydrogenase C-terminal" evidence="8">
    <location>
        <begin position="360"/>
        <end position="475"/>
    </location>
</feature>
<dbReference type="InterPro" id="IPR022383">
    <property type="entry name" value="Lactate/malate_DH_C"/>
</dbReference>
<feature type="region of interest" description="Disordered" evidence="5">
    <location>
        <begin position="1635"/>
        <end position="1661"/>
    </location>
</feature>
<dbReference type="EMBL" id="CAMXCT030003480">
    <property type="protein sequence ID" value="CAL4792024.1"/>
    <property type="molecule type" value="Genomic_DNA"/>
</dbReference>
<feature type="transmembrane region" description="Helical" evidence="6">
    <location>
        <begin position="1418"/>
        <end position="1438"/>
    </location>
</feature>
<evidence type="ECO:0000313" key="12">
    <source>
        <dbReference type="Proteomes" id="UP001152797"/>
    </source>
</evidence>
<dbReference type="Gene3D" id="3.90.110.10">
    <property type="entry name" value="Lactate dehydrogenase/glycoside hydrolase, family 4, C-terminal"/>
    <property type="match status" value="1"/>
</dbReference>
<dbReference type="SUPFAM" id="SSF53850">
    <property type="entry name" value="Periplasmic binding protein-like II"/>
    <property type="match status" value="1"/>
</dbReference>
<evidence type="ECO:0000259" key="9">
    <source>
        <dbReference type="Pfam" id="PF07699"/>
    </source>
</evidence>
<dbReference type="EMBL" id="CAMXCT020003480">
    <property type="protein sequence ID" value="CAL1158087.1"/>
    <property type="molecule type" value="Genomic_DNA"/>
</dbReference>
<dbReference type="CDD" id="cd00185">
    <property type="entry name" value="TNFRSF"/>
    <property type="match status" value="1"/>
</dbReference>
<dbReference type="SUPFAM" id="SSF51735">
    <property type="entry name" value="NAD(P)-binding Rossmann-fold domains"/>
    <property type="match status" value="1"/>
</dbReference>
<keyword evidence="4" id="KW-0520">NAD</keyword>
<dbReference type="GO" id="GO:0006099">
    <property type="term" value="P:tricarboxylic acid cycle"/>
    <property type="evidence" value="ECO:0007669"/>
    <property type="project" value="UniProtKB-KW"/>
</dbReference>
<keyword evidence="6" id="KW-1133">Transmembrane helix</keyword>
<reference evidence="11 12" key="2">
    <citation type="submission" date="2024-05" db="EMBL/GenBank/DDBJ databases">
        <authorList>
            <person name="Chen Y."/>
            <person name="Shah S."/>
            <person name="Dougan E. K."/>
            <person name="Thang M."/>
            <person name="Chan C."/>
        </authorList>
    </citation>
    <scope>NUCLEOTIDE SEQUENCE [LARGE SCALE GENOMIC DNA]</scope>
</reference>
<feature type="transmembrane region" description="Helical" evidence="6">
    <location>
        <begin position="1283"/>
        <end position="1302"/>
    </location>
</feature>
<evidence type="ECO:0000256" key="2">
    <source>
        <dbReference type="ARBA" id="ARBA00022532"/>
    </source>
</evidence>
<dbReference type="PANTHER" id="PTHR11540">
    <property type="entry name" value="MALATE AND LACTATE DEHYDROGENASE"/>
    <property type="match status" value="1"/>
</dbReference>
<feature type="domain" description="Tyrosine-protein kinase ephrin type A/B receptor-like" evidence="9">
    <location>
        <begin position="1032"/>
        <end position="1080"/>
    </location>
</feature>
<dbReference type="Proteomes" id="UP001152797">
    <property type="component" value="Unassembled WGS sequence"/>
</dbReference>
<feature type="compositionally biased region" description="Basic and acidic residues" evidence="5">
    <location>
        <begin position="1639"/>
        <end position="1661"/>
    </location>
</feature>
<dbReference type="InterPro" id="IPR009030">
    <property type="entry name" value="Growth_fac_rcpt_cys_sf"/>
</dbReference>
<feature type="transmembrane region" description="Helical" evidence="6">
    <location>
        <begin position="1217"/>
        <end position="1241"/>
    </location>
</feature>
<feature type="domain" description="Lactate/malate dehydrogenase N-terminal" evidence="7">
    <location>
        <begin position="2"/>
        <end position="135"/>
    </location>
</feature>
<comment type="caution">
    <text evidence="10">The sequence shown here is derived from an EMBL/GenBank/DDBJ whole genome shotgun (WGS) entry which is preliminary data.</text>
</comment>
<dbReference type="InterPro" id="IPR001236">
    <property type="entry name" value="Lactate/malate_DH_N"/>
</dbReference>
<keyword evidence="6" id="KW-0472">Membrane</keyword>
<dbReference type="GO" id="GO:0005739">
    <property type="term" value="C:mitochondrion"/>
    <property type="evidence" value="ECO:0007669"/>
    <property type="project" value="TreeGrafter"/>
</dbReference>